<dbReference type="KEGG" id="msil:METEAL_29940"/>
<evidence type="ECO:0000313" key="1">
    <source>
        <dbReference type="EMBL" id="BDU73820.1"/>
    </source>
</evidence>
<dbReference type="Proteomes" id="UP001238179">
    <property type="component" value="Chromosome"/>
</dbReference>
<protein>
    <submittedName>
        <fullName evidence="1">Uncharacterized protein</fullName>
    </submittedName>
</protein>
<keyword evidence="2" id="KW-1185">Reference proteome</keyword>
<organism evidence="1 2">
    <name type="scientific">Mesoterricola silvestris</name>
    <dbReference type="NCBI Taxonomy" id="2927979"/>
    <lineage>
        <taxon>Bacteria</taxon>
        <taxon>Pseudomonadati</taxon>
        <taxon>Acidobacteriota</taxon>
        <taxon>Holophagae</taxon>
        <taxon>Holophagales</taxon>
        <taxon>Holophagaceae</taxon>
        <taxon>Mesoterricola</taxon>
    </lineage>
</organism>
<dbReference type="EMBL" id="AP027080">
    <property type="protein sequence ID" value="BDU73820.1"/>
    <property type="molecule type" value="Genomic_DNA"/>
</dbReference>
<reference evidence="2" key="1">
    <citation type="journal article" date="2023" name="Int. J. Syst. Evol. Microbiol.">
        <title>Mesoterricola silvestris gen. nov., sp. nov., Mesoterricola sediminis sp. nov., Geothrix oryzae sp. nov., Geothrix edaphica sp. nov., Geothrix rubra sp. nov., and Geothrix limicola sp. nov., six novel members of Acidobacteriota isolated from soils.</title>
        <authorList>
            <person name="Itoh H."/>
            <person name="Sugisawa Y."/>
            <person name="Mise K."/>
            <person name="Xu Z."/>
            <person name="Kuniyasu M."/>
            <person name="Ushijima N."/>
            <person name="Kawano K."/>
            <person name="Kobayashi E."/>
            <person name="Shiratori Y."/>
            <person name="Masuda Y."/>
            <person name="Senoo K."/>
        </authorList>
    </citation>
    <scope>NUCLEOTIDE SEQUENCE [LARGE SCALE GENOMIC DNA]</scope>
    <source>
        <strain evidence="2">W79</strain>
    </source>
</reference>
<dbReference type="RefSeq" id="WP_316412489.1">
    <property type="nucleotide sequence ID" value="NZ_AP027080.1"/>
</dbReference>
<dbReference type="InterPro" id="IPR036291">
    <property type="entry name" value="NAD(P)-bd_dom_sf"/>
</dbReference>
<proteinExistence type="predicted"/>
<dbReference type="Gene3D" id="3.40.50.720">
    <property type="entry name" value="NAD(P)-binding Rossmann-like Domain"/>
    <property type="match status" value="1"/>
</dbReference>
<accession>A0AA48KA73</accession>
<dbReference type="AlphaFoldDB" id="A0AA48KA73"/>
<name>A0AA48KA73_9BACT</name>
<sequence length="404" mass="42725">MRLFGDGRAALAGDPVMAERLGWGVRKRSSGGAEIVLAPVDGDPRAEPWIARGRVAPGGGVAVLWEGGGKDWTYLRDAPGVPRYLRRMAEPARGRSFTVGISGLGRVGGLAASALAACAGSGIGTLLIHDCDGGNLERMVQELGSVARWRAGSRLPQVEAAGLGEMMRRCDAFLFAAASAVPPLGTEGEVRLTQFGPNRECLKGALEAANAEGFAGLFLMVSDPVEVLAQTAFHDSNAPEGAWLGTGLAPERVGGLALGVMWGRAMAAAEAAGQGERVARRGVPYGPHSTEVLVYDDPAGPDPALCEAMTRAARTGNYRVRDLGFLPYIGPALSSIVLTLPRLLAGREVLASSFVDGVYFGSPCRLRWGLGPTRRRLAPEVKRQVEELHLLLQDRMARLGLSWR</sequence>
<evidence type="ECO:0000313" key="2">
    <source>
        <dbReference type="Proteomes" id="UP001238179"/>
    </source>
</evidence>
<dbReference type="SUPFAM" id="SSF51735">
    <property type="entry name" value="NAD(P)-binding Rossmann-fold domains"/>
    <property type="match status" value="1"/>
</dbReference>
<gene>
    <name evidence="1" type="ORF">METEAL_29940</name>
</gene>